<feature type="compositionally biased region" description="Low complexity" evidence="4">
    <location>
        <begin position="1196"/>
        <end position="1213"/>
    </location>
</feature>
<feature type="compositionally biased region" description="Basic and acidic residues" evidence="4">
    <location>
        <begin position="1369"/>
        <end position="1390"/>
    </location>
</feature>
<feature type="compositionally biased region" description="Low complexity" evidence="4">
    <location>
        <begin position="1132"/>
        <end position="1143"/>
    </location>
</feature>
<evidence type="ECO:0000259" key="5">
    <source>
        <dbReference type="PROSITE" id="PS50184"/>
    </source>
</evidence>
<feature type="compositionally biased region" description="Polar residues" evidence="4">
    <location>
        <begin position="571"/>
        <end position="581"/>
    </location>
</feature>
<feature type="compositionally biased region" description="Polar residues" evidence="4">
    <location>
        <begin position="1077"/>
        <end position="1091"/>
    </location>
</feature>
<evidence type="ECO:0000256" key="1">
    <source>
        <dbReference type="ARBA" id="ARBA00004613"/>
    </source>
</evidence>
<dbReference type="Gene3D" id="6.20.200.20">
    <property type="match status" value="1"/>
</dbReference>
<organism evidence="6 7">
    <name type="scientific">Trichogramma brassicae</name>
    <dbReference type="NCBI Taxonomy" id="86971"/>
    <lineage>
        <taxon>Eukaryota</taxon>
        <taxon>Metazoa</taxon>
        <taxon>Ecdysozoa</taxon>
        <taxon>Arthropoda</taxon>
        <taxon>Hexapoda</taxon>
        <taxon>Insecta</taxon>
        <taxon>Pterygota</taxon>
        <taxon>Neoptera</taxon>
        <taxon>Endopterygota</taxon>
        <taxon>Hymenoptera</taxon>
        <taxon>Apocrita</taxon>
        <taxon>Proctotrupomorpha</taxon>
        <taxon>Chalcidoidea</taxon>
        <taxon>Trichogrammatidae</taxon>
        <taxon>Trichogramma</taxon>
    </lineage>
</organism>
<dbReference type="Proteomes" id="UP000479190">
    <property type="component" value="Unassembled WGS sequence"/>
</dbReference>
<evidence type="ECO:0000313" key="6">
    <source>
        <dbReference type="EMBL" id="CAB0029700.1"/>
    </source>
</evidence>
<feature type="region of interest" description="Disordered" evidence="4">
    <location>
        <begin position="304"/>
        <end position="349"/>
    </location>
</feature>
<proteinExistence type="predicted"/>
<protein>
    <recommendedName>
        <fullName evidence="5">VWFC domain-containing protein</fullName>
    </recommendedName>
</protein>
<dbReference type="Gene3D" id="2.10.70.10">
    <property type="entry name" value="Complement Module, domain 1"/>
    <property type="match status" value="1"/>
</dbReference>
<dbReference type="EMBL" id="CADCXV010000336">
    <property type="protein sequence ID" value="CAB0029700.1"/>
    <property type="molecule type" value="Genomic_DNA"/>
</dbReference>
<feature type="region of interest" description="Disordered" evidence="4">
    <location>
        <begin position="967"/>
        <end position="1430"/>
    </location>
</feature>
<dbReference type="PANTHER" id="PTHR46698">
    <property type="entry name" value="CROSSVEINLESS 2"/>
    <property type="match status" value="1"/>
</dbReference>
<feature type="compositionally biased region" description="Polar residues" evidence="4">
    <location>
        <begin position="1242"/>
        <end position="1251"/>
    </location>
</feature>
<feature type="domain" description="VWFC" evidence="5">
    <location>
        <begin position="214"/>
        <end position="280"/>
    </location>
</feature>
<evidence type="ECO:0000256" key="4">
    <source>
        <dbReference type="SAM" id="MobiDB-lite"/>
    </source>
</evidence>
<feature type="compositionally biased region" description="Polar residues" evidence="4">
    <location>
        <begin position="1277"/>
        <end position="1294"/>
    </location>
</feature>
<feature type="compositionally biased region" description="Basic and acidic residues" evidence="4">
    <location>
        <begin position="665"/>
        <end position="675"/>
    </location>
</feature>
<feature type="compositionally biased region" description="Basic and acidic residues" evidence="4">
    <location>
        <begin position="536"/>
        <end position="551"/>
    </location>
</feature>
<dbReference type="OrthoDB" id="10068079at2759"/>
<dbReference type="PROSITE" id="PS01208">
    <property type="entry name" value="VWFC_1"/>
    <property type="match status" value="1"/>
</dbReference>
<feature type="compositionally biased region" description="Basic and acidic residues" evidence="4">
    <location>
        <begin position="477"/>
        <end position="496"/>
    </location>
</feature>
<dbReference type="InterPro" id="IPR001007">
    <property type="entry name" value="VWF_dom"/>
</dbReference>
<feature type="compositionally biased region" description="Polar residues" evidence="4">
    <location>
        <begin position="1010"/>
        <end position="1027"/>
    </location>
</feature>
<name>A0A6H5I4F0_9HYME</name>
<feature type="compositionally biased region" description="Polar residues" evidence="4">
    <location>
        <begin position="862"/>
        <end position="873"/>
    </location>
</feature>
<comment type="subcellular location">
    <subcellularLocation>
        <location evidence="1">Secreted</location>
    </subcellularLocation>
</comment>
<dbReference type="SMART" id="SM00214">
    <property type="entry name" value="VWC"/>
    <property type="match status" value="4"/>
</dbReference>
<reference evidence="6 7" key="1">
    <citation type="submission" date="2020-02" db="EMBL/GenBank/DDBJ databases">
        <authorList>
            <person name="Ferguson B K."/>
        </authorList>
    </citation>
    <scope>NUCLEOTIDE SEQUENCE [LARGE SCALE GENOMIC DNA]</scope>
</reference>
<evidence type="ECO:0000256" key="2">
    <source>
        <dbReference type="ARBA" id="ARBA00022525"/>
    </source>
</evidence>
<dbReference type="GO" id="GO:0005576">
    <property type="term" value="C:extracellular region"/>
    <property type="evidence" value="ECO:0007669"/>
    <property type="project" value="UniProtKB-SubCell"/>
</dbReference>
<feature type="compositionally biased region" description="Polar residues" evidence="4">
    <location>
        <begin position="391"/>
        <end position="411"/>
    </location>
</feature>
<gene>
    <name evidence="6" type="ORF">TBRA_LOCUS1728</name>
</gene>
<keyword evidence="3" id="KW-0732">Signal</keyword>
<feature type="compositionally biased region" description="Basic and acidic residues" evidence="4">
    <location>
        <begin position="777"/>
        <end position="787"/>
    </location>
</feature>
<feature type="region of interest" description="Disordered" evidence="4">
    <location>
        <begin position="774"/>
        <end position="948"/>
    </location>
</feature>
<sequence length="1556" mass="168966">MNDTGTKVYNSNSIFVSAPVQETETTQIAEYDGGCYYNNQRYQEGARIITNEPCLNCTCHNRMLQCYLRVCPFTKAIGQDCMVEKRPDQCCPVITCPEVLVQLLTSTTSAPSKELPGPTDVGFPDTYGCNVDERFYADGAQMPFDPHNPCELCYCIRNKTTCLMQQCTLSVAGCKPVYQDGICCPVKYNCEYEDMDTTPGLIMTTTLAPREEPPQCDHEGKMYEDGELIYTIQPCQHCYCLHGKIACAVQECEKPMEFHGKNCTALPPLDSNCCPTYHCGSRDESSSSSTSDEAEELEIMTTLSPEIISSNEDDNANVPSFTESSTQTPVDDKSGTYEQGSTGIPIPERVPEHKAEDNDAVIDEVTQSYLPMGSDSPQSVNNMQPETFETRSTTYLPPLSSSNEIDRQPSTPVYEDLPKEDSSTEFTTPVVITPKAPFEQPPSESPIDSLVDSNTGMTEKPSDENAKEMTTLPSLENEIKETEEIPREELPKHESTDDFDMTTPIVDTKVSEDEKEIMPPTSDEENTNVSVGDNAIVREPETSPKYDKTDESSMIGPSSAMPEIVDPEIIESQTNDPNISETSEKSPEEIDVNTAPASVSTESSEQIVPDEAEEAQKLPEDLQPPITSIPLESSTEIPNTPIEDDSKIEEPSVPISPESTQSPESMDKSEEESSHSQDTNEILTENQSSGIPGEGNCLVDGQSYINNSAIPPANPCQISCQCVSSIVKCEIIKCSPPPADLTNCSMLSDPNMCCPIYTCNSAPSVELQVNNQMSEQHTPKYEEDKSQPMEGLSVDGTTITPAIVSTQEDKASSDQSNIPDMDKESSTPMPEMEEKTPSPINEAENIPISTEGAEIDIRGDGLSSTLEPVSPTESNEDKNIVDIESSSKQYDTTEPQVELTESTTHLLIESPSSTESPIKTEPDSSSEEIKSEIEGTTASGVSENNVDQAEQTTVAFEEPIVTTFSSVSMDESTTAKRIDEIISEDETKPSLDDKNIGSTSIPDETVEIVTKTSQDMGLENEITTPASGSLPDEILQNESTPLPETLKPEIPSSSMEEKSPEQEQTPTDATIMKDESSTASGLDNTSAYSTSRFEEESSSVTYTTTDEVLRGSSEAPIIPSDESSKASEIEETSTQTSSTIDETIANKDLSEVVPGVSSETPKEEESTETSKIAEEVEKTSEETFTVTPKAETTDSAVNPTEPPVVVEDVVTAEAEAKTTESYVSSSESATTEKSSTAIFEEPSSTQETIQESEVPKETLDNESSTTIESIKIEAQPEEQTSVSPIAPSDSSDVVSTDEMKEITPQDVATMDVTPTMPSFSEKPEDSQVKQEASTEFSAPSTESASSSEASYVSSTEEEQHSVDSQAIDEMSHGSHEEEAAHNEPDVDGGHKRPAGPDEGIVESNSPSDFPPESGDITPSDPDDYDDTSIFGPGTCRYGGKIYMSAQQIPRDDPCDFCFCFRSDIICLQQSCPPPISACTEQPIPGFCCPRYSCPVSTGLAYNSTTTTTTTTTTVSPHFYTNTYKGSVNRGGCQVGNRTYRVGEDIRTKSGPCMSCM</sequence>
<feature type="compositionally biased region" description="Basic and acidic residues" evidence="4">
    <location>
        <begin position="1171"/>
        <end position="1181"/>
    </location>
</feature>
<feature type="compositionally biased region" description="Low complexity" evidence="4">
    <location>
        <begin position="1224"/>
        <end position="1237"/>
    </location>
</feature>
<feature type="compositionally biased region" description="Basic and acidic residues" evidence="4">
    <location>
        <begin position="918"/>
        <end position="933"/>
    </location>
</feature>
<feature type="domain" description="VWFC" evidence="5">
    <location>
        <begin position="1433"/>
        <end position="1494"/>
    </location>
</feature>
<feature type="compositionally biased region" description="Polar residues" evidence="4">
    <location>
        <begin position="795"/>
        <end position="806"/>
    </location>
</feature>
<feature type="compositionally biased region" description="Polar residues" evidence="4">
    <location>
        <begin position="595"/>
        <end position="606"/>
    </location>
</feature>
<feature type="compositionally biased region" description="Low complexity" evidence="4">
    <location>
        <begin position="1331"/>
        <end position="1354"/>
    </location>
</feature>
<dbReference type="InterPro" id="IPR052424">
    <property type="entry name" value="Kielin_Chordin-BMP_Reg"/>
</dbReference>
<keyword evidence="2" id="KW-0964">Secreted</keyword>
<evidence type="ECO:0000313" key="7">
    <source>
        <dbReference type="Proteomes" id="UP000479190"/>
    </source>
</evidence>
<feature type="compositionally biased region" description="Polar residues" evidence="4">
    <location>
        <begin position="884"/>
        <end position="917"/>
    </location>
</feature>
<dbReference type="PROSITE" id="PS50184">
    <property type="entry name" value="VWFC_2"/>
    <property type="match status" value="2"/>
</dbReference>
<keyword evidence="7" id="KW-1185">Reference proteome</keyword>
<feature type="compositionally biased region" description="Basic and acidic residues" evidence="4">
    <location>
        <begin position="973"/>
        <end position="995"/>
    </location>
</feature>
<dbReference type="SUPFAM" id="SSF57603">
    <property type="entry name" value="FnI-like domain"/>
    <property type="match status" value="5"/>
</dbReference>
<dbReference type="PANTHER" id="PTHR46698:SF3">
    <property type="entry name" value="TENECTIN ISOFORM 1-RELATED"/>
    <property type="match status" value="1"/>
</dbReference>
<feature type="compositionally biased region" description="Polar residues" evidence="4">
    <location>
        <begin position="317"/>
        <end position="329"/>
    </location>
</feature>
<feature type="region of interest" description="Disordered" evidence="4">
    <location>
        <begin position="391"/>
        <end position="680"/>
    </location>
</feature>
<evidence type="ECO:0000256" key="3">
    <source>
        <dbReference type="ARBA" id="ARBA00022729"/>
    </source>
</evidence>
<feature type="compositionally biased region" description="Polar residues" evidence="4">
    <location>
        <begin position="936"/>
        <end position="948"/>
    </location>
</feature>
<accession>A0A6H5I4F0</accession>